<name>A0A8H7EUN9_9FUNG</name>
<evidence type="ECO:0000313" key="9">
    <source>
        <dbReference type="EMBL" id="KAF7728518.1"/>
    </source>
</evidence>
<dbReference type="EMBL" id="JABAYA010000035">
    <property type="protein sequence ID" value="KAF7728518.1"/>
    <property type="molecule type" value="Genomic_DNA"/>
</dbReference>
<dbReference type="PANTHER" id="PTHR12977">
    <property type="entry name" value="SUPPRESSOR OF VARIEGATION 4-20-RELATED"/>
    <property type="match status" value="1"/>
</dbReference>
<dbReference type="GO" id="GO:0042799">
    <property type="term" value="F:histone H4K20 methyltransferase activity"/>
    <property type="evidence" value="ECO:0007669"/>
    <property type="project" value="TreeGrafter"/>
</dbReference>
<dbReference type="InterPro" id="IPR046341">
    <property type="entry name" value="SET_dom_sf"/>
</dbReference>
<evidence type="ECO:0000256" key="1">
    <source>
        <dbReference type="ARBA" id="ARBA00004123"/>
    </source>
</evidence>
<keyword evidence="4 9" id="KW-0489">Methyltransferase</keyword>
<keyword evidence="8" id="KW-0539">Nucleus</keyword>
<keyword evidence="5 9" id="KW-0808">Transferase</keyword>
<evidence type="ECO:0000256" key="5">
    <source>
        <dbReference type="ARBA" id="ARBA00022679"/>
    </source>
</evidence>
<evidence type="ECO:0000256" key="6">
    <source>
        <dbReference type="ARBA" id="ARBA00022691"/>
    </source>
</evidence>
<keyword evidence="6" id="KW-0949">S-adenosyl-L-methionine</keyword>
<dbReference type="Proteomes" id="UP000605846">
    <property type="component" value="Unassembled WGS sequence"/>
</dbReference>
<evidence type="ECO:0000256" key="8">
    <source>
        <dbReference type="ARBA" id="ARBA00023242"/>
    </source>
</evidence>
<sequence>MVDFTVLSKFDDFLVNTFVDNLFLWFKTIKMNSETYAMTTIPREEVLSILREHVMRTKNVTLAAKKFIALKYVRHFMAGYSIAQQCEFEKYVRRYLSMYLPAAGYEICDTDRYGGNRQARLVATRGWEVGDEIRCCTGSIAYLNSEDDAKLSQQGRDFSVIYSSRKKKNCLFLGPARFANHDCDANCKVNSS</sequence>
<reference evidence="9" key="1">
    <citation type="submission" date="2020-01" db="EMBL/GenBank/DDBJ databases">
        <title>Genome Sequencing of Three Apophysomyces-Like Fungal Strains Confirms a Novel Fungal Genus in the Mucoromycota with divergent Burkholderia-like Endosymbiotic Bacteria.</title>
        <authorList>
            <person name="Stajich J.E."/>
            <person name="Macias A.M."/>
            <person name="Carter-House D."/>
            <person name="Lovett B."/>
            <person name="Kasson L.R."/>
            <person name="Berry K."/>
            <person name="Grigoriev I."/>
            <person name="Chang Y."/>
            <person name="Spatafora J."/>
            <person name="Kasson M.T."/>
        </authorList>
    </citation>
    <scope>NUCLEOTIDE SEQUENCE</scope>
    <source>
        <strain evidence="9">NRRL A-21654</strain>
    </source>
</reference>
<evidence type="ECO:0000256" key="3">
    <source>
        <dbReference type="ARBA" id="ARBA00022454"/>
    </source>
</evidence>
<dbReference type="GO" id="GO:0032259">
    <property type="term" value="P:methylation"/>
    <property type="evidence" value="ECO:0007669"/>
    <property type="project" value="UniProtKB-KW"/>
</dbReference>
<evidence type="ECO:0000313" key="10">
    <source>
        <dbReference type="Proteomes" id="UP000605846"/>
    </source>
</evidence>
<dbReference type="Gene3D" id="2.170.270.10">
    <property type="entry name" value="SET domain"/>
    <property type="match status" value="1"/>
</dbReference>
<comment type="caution">
    <text evidence="9">The sequence shown here is derived from an EMBL/GenBank/DDBJ whole genome shotgun (WGS) entry which is preliminary data.</text>
</comment>
<evidence type="ECO:0000256" key="7">
    <source>
        <dbReference type="ARBA" id="ARBA00022853"/>
    </source>
</evidence>
<comment type="subcellular location">
    <subcellularLocation>
        <location evidence="2">Chromosome</location>
    </subcellularLocation>
    <subcellularLocation>
        <location evidence="1">Nucleus</location>
    </subcellularLocation>
</comment>
<evidence type="ECO:0000256" key="2">
    <source>
        <dbReference type="ARBA" id="ARBA00004286"/>
    </source>
</evidence>
<organism evidence="9 10">
    <name type="scientific">Apophysomyces ossiformis</name>
    <dbReference type="NCBI Taxonomy" id="679940"/>
    <lineage>
        <taxon>Eukaryota</taxon>
        <taxon>Fungi</taxon>
        <taxon>Fungi incertae sedis</taxon>
        <taxon>Mucoromycota</taxon>
        <taxon>Mucoromycotina</taxon>
        <taxon>Mucoromycetes</taxon>
        <taxon>Mucorales</taxon>
        <taxon>Mucorineae</taxon>
        <taxon>Mucoraceae</taxon>
        <taxon>Apophysomyces</taxon>
    </lineage>
</organism>
<dbReference type="InterPro" id="IPR039977">
    <property type="entry name" value="Suv4-20/Set9"/>
</dbReference>
<gene>
    <name evidence="9" type="primary">SET9</name>
    <name evidence="9" type="ORF">EC973_005922</name>
</gene>
<proteinExistence type="predicted"/>
<dbReference type="GO" id="GO:0005634">
    <property type="term" value="C:nucleus"/>
    <property type="evidence" value="ECO:0007669"/>
    <property type="project" value="UniProtKB-SubCell"/>
</dbReference>
<dbReference type="PANTHER" id="PTHR12977:SF4">
    <property type="entry name" value="HISTONE-LYSINE N-METHYLTRANSFERASE KMT5B"/>
    <property type="match status" value="1"/>
</dbReference>
<keyword evidence="3" id="KW-0158">Chromosome</keyword>
<dbReference type="SUPFAM" id="SSF82199">
    <property type="entry name" value="SET domain"/>
    <property type="match status" value="1"/>
</dbReference>
<dbReference type="GO" id="GO:0005694">
    <property type="term" value="C:chromosome"/>
    <property type="evidence" value="ECO:0007669"/>
    <property type="project" value="UniProtKB-SubCell"/>
</dbReference>
<keyword evidence="10" id="KW-1185">Reference proteome</keyword>
<dbReference type="OrthoDB" id="6627536at2759"/>
<accession>A0A8H7EUN9</accession>
<protein>
    <submittedName>
        <fullName evidence="9">Histone-lysine N-methyltransferase set9</fullName>
    </submittedName>
</protein>
<dbReference type="InterPro" id="IPR041938">
    <property type="entry name" value="Hist-Lys_N-MTase_N"/>
</dbReference>
<dbReference type="AlphaFoldDB" id="A0A8H7EUN9"/>
<keyword evidence="7" id="KW-0156">Chromatin regulator</keyword>
<evidence type="ECO:0000256" key="4">
    <source>
        <dbReference type="ARBA" id="ARBA00022603"/>
    </source>
</evidence>
<dbReference type="Gene3D" id="1.10.10.1700">
    <property type="entry name" value="Histone-lysine N-methyltransferase"/>
    <property type="match status" value="1"/>
</dbReference>